<dbReference type="NCBIfam" id="TIGR04547">
    <property type="entry name" value="Mollicu_LP"/>
    <property type="match status" value="1"/>
</dbReference>
<name>A0A2K9C919_9MOLU</name>
<gene>
    <name evidence="2" type="ORF">CXP39_01755</name>
</gene>
<evidence type="ECO:0000256" key="1">
    <source>
        <dbReference type="SAM" id="SignalP"/>
    </source>
</evidence>
<keyword evidence="1" id="KW-0732">Signal</keyword>
<evidence type="ECO:0000313" key="3">
    <source>
        <dbReference type="Proteomes" id="UP000233419"/>
    </source>
</evidence>
<organism evidence="2 3">
    <name type="scientific">Mesoplasma syrphidae</name>
    <dbReference type="NCBI Taxonomy" id="225999"/>
    <lineage>
        <taxon>Bacteria</taxon>
        <taxon>Bacillati</taxon>
        <taxon>Mycoplasmatota</taxon>
        <taxon>Mollicutes</taxon>
        <taxon>Entomoplasmatales</taxon>
        <taxon>Entomoplasmataceae</taxon>
        <taxon>Mesoplasma</taxon>
    </lineage>
</organism>
<dbReference type="Proteomes" id="UP000233419">
    <property type="component" value="Chromosome"/>
</dbReference>
<dbReference type="RefSeq" id="WP_027048129.1">
    <property type="nucleotide sequence ID" value="NZ_CP025257.1"/>
</dbReference>
<dbReference type="InterPro" id="IPR030893">
    <property type="entry name" value="Mollicu_LP"/>
</dbReference>
<dbReference type="OrthoDB" id="387392at2"/>
<sequence length="693" mass="77250">MKKLLCILGAFTIVASSGATIVSCGSIPNDIAYSETTNNENNLKLATTEIAKTLILNDQTGIDANYMFENFTSAQRLSNIEGFDLTEPTMTEYTRLNEWAKLYFSVSNVFDKQSIVTNANLAVRKQVISNSKGILETISGLGDAIKLLTKGNTLEAIVGILTNSVILQAFISTDLADFIKTLSLPIDTIEELAYAFDDLNYENYSYQEVLNASSIELSNGLRNILGFDNITEVTVNNDVANFNQAAVNIAKILGMLMNGKSEVKVNMFNSVRGLAQIIRFGRGMLAYIVQFDQYRDYTAQKGDYLFSDKENNNTIVDKVLKRQFVKEDNYIDFKKLVVNISSIFTVDDEGYNFQKLMAMLFAKTPKYLATSRLGLAPLFNEVLKSYVEANIPNGKILGAFIPTLTGSLFDALANRGSLDSLVLALTLATVTSPPELKEKMKQVTKALRASKLNKNLYSELYSGNLLEELGPILAPLDISLPMISEFNIKTLLSRPTIDNESISGILNKICKELDLNINVVNQESKYSEQPLKLNKISNVIYSLTKKVTWEEQKNNQIKIVTTSVLEKALKNPYQMFEVLGYNKITKKFDDGSPLAAIKDMLGDGVAIAELLQILKVFSHGVDTSVNQEIEAIIQTQLMDPTKWTITSYNKKQSGKIIKELSVSINYQSDQYQLKIVRQKTGYFKVDTFTKLSK</sequence>
<keyword evidence="3" id="KW-1185">Reference proteome</keyword>
<protein>
    <submittedName>
        <fullName evidence="2">MOLPALP family lipoprotein</fullName>
    </submittedName>
</protein>
<feature type="signal peptide" evidence="1">
    <location>
        <begin position="1"/>
        <end position="19"/>
    </location>
</feature>
<accession>A0A2K9C919</accession>
<reference evidence="2 3" key="1">
    <citation type="submission" date="2017-12" db="EMBL/GenBank/DDBJ databases">
        <title>Mesoplasma syrphidae YJS, Complete Genome.</title>
        <authorList>
            <person name="Knight T.F."/>
            <person name="Citino T."/>
            <person name="Rubinstein R."/>
            <person name="Neuschaefer Z."/>
        </authorList>
    </citation>
    <scope>NUCLEOTIDE SEQUENCE [LARGE SCALE GENOMIC DNA]</scope>
    <source>
        <strain evidence="2 3">YJS</strain>
    </source>
</reference>
<evidence type="ECO:0000313" key="2">
    <source>
        <dbReference type="EMBL" id="AUF83515.1"/>
    </source>
</evidence>
<dbReference type="PROSITE" id="PS51257">
    <property type="entry name" value="PROKAR_LIPOPROTEIN"/>
    <property type="match status" value="1"/>
</dbReference>
<keyword evidence="2" id="KW-0449">Lipoprotein</keyword>
<dbReference type="AlphaFoldDB" id="A0A2K9C919"/>
<dbReference type="KEGG" id="msyr:CXP39_01755"/>
<feature type="chain" id="PRO_5014843303" evidence="1">
    <location>
        <begin position="20"/>
        <end position="693"/>
    </location>
</feature>
<proteinExistence type="predicted"/>
<dbReference type="InterPro" id="IPR054816">
    <property type="entry name" value="Lipoprotein_mollicutes-type_CS"/>
</dbReference>
<dbReference type="NCBIfam" id="NF038029">
    <property type="entry name" value="LP_plasma"/>
    <property type="match status" value="1"/>
</dbReference>
<dbReference type="EMBL" id="CP025257">
    <property type="protein sequence ID" value="AUF83515.1"/>
    <property type="molecule type" value="Genomic_DNA"/>
</dbReference>